<keyword evidence="2" id="KW-0812">Transmembrane</keyword>
<dbReference type="OrthoDB" id="7743618at2"/>
<comment type="subcellular location">
    <subcellularLocation>
        <location evidence="1">Membrane</location>
    </subcellularLocation>
</comment>
<name>A0A0G3XK58_9SPHN</name>
<dbReference type="RefSeq" id="WP_047823399.1">
    <property type="nucleotide sequence ID" value="NZ_CP011770.1"/>
</dbReference>
<dbReference type="SUPFAM" id="SSF161084">
    <property type="entry name" value="MAPEG domain-like"/>
    <property type="match status" value="1"/>
</dbReference>
<dbReference type="AlphaFoldDB" id="A0A0G3XK58"/>
<dbReference type="STRING" id="1348774.AB433_05445"/>
<dbReference type="KEGG" id="cna:AB433_05445"/>
<dbReference type="InterPro" id="IPR001129">
    <property type="entry name" value="Membr-assoc_MAPEG"/>
</dbReference>
<evidence type="ECO:0000256" key="3">
    <source>
        <dbReference type="ARBA" id="ARBA00022989"/>
    </source>
</evidence>
<dbReference type="InterPro" id="IPR023352">
    <property type="entry name" value="MAPEG-like_dom_sf"/>
</dbReference>
<keyword evidence="3" id="KW-1133">Transmembrane helix</keyword>
<dbReference type="Proteomes" id="UP000035287">
    <property type="component" value="Chromosome"/>
</dbReference>
<sequence length="132" mass="14457">MAIEIRILVYAAILLLVHIFAEAHFKTKQYGTKWNMGARDEDLPPVNPVAGRLGRARGNFMETLPIAIIALLGVVVADKASAMTAMGGWIWLGARIVYLPLYWAGIPVVRTLVFLISLIGLGMVIWPLLFAG</sequence>
<accession>A0A0G3XK58</accession>
<protein>
    <submittedName>
        <fullName evidence="5">Membrane protein</fullName>
    </submittedName>
</protein>
<dbReference type="PANTHER" id="PTHR35371">
    <property type="entry name" value="INNER MEMBRANE PROTEIN"/>
    <property type="match status" value="1"/>
</dbReference>
<dbReference type="Gene3D" id="1.20.120.550">
    <property type="entry name" value="Membrane associated eicosanoid/glutathione metabolism-like domain"/>
    <property type="match status" value="1"/>
</dbReference>
<dbReference type="Pfam" id="PF01124">
    <property type="entry name" value="MAPEG"/>
    <property type="match status" value="1"/>
</dbReference>
<evidence type="ECO:0000256" key="1">
    <source>
        <dbReference type="ARBA" id="ARBA00004370"/>
    </source>
</evidence>
<dbReference type="PANTHER" id="PTHR35371:SF1">
    <property type="entry name" value="BLR7753 PROTEIN"/>
    <property type="match status" value="1"/>
</dbReference>
<dbReference type="GO" id="GO:0016020">
    <property type="term" value="C:membrane"/>
    <property type="evidence" value="ECO:0007669"/>
    <property type="project" value="UniProtKB-SubCell"/>
</dbReference>
<reference evidence="5 6" key="1">
    <citation type="submission" date="2015-06" db="EMBL/GenBank/DDBJ databases">
        <authorList>
            <person name="Zeng Y."/>
            <person name="Huang Y."/>
        </authorList>
    </citation>
    <scope>NUCLEOTIDE SEQUENCE [LARGE SCALE GENOMIC DNA]</scope>
    <source>
        <strain evidence="5 6">PQ-2</strain>
    </source>
</reference>
<keyword evidence="6" id="KW-1185">Reference proteome</keyword>
<proteinExistence type="predicted"/>
<evidence type="ECO:0000256" key="4">
    <source>
        <dbReference type="ARBA" id="ARBA00023136"/>
    </source>
</evidence>
<keyword evidence="4" id="KW-0472">Membrane</keyword>
<organism evidence="5 6">
    <name type="scientific">Croceicoccus naphthovorans</name>
    <dbReference type="NCBI Taxonomy" id="1348774"/>
    <lineage>
        <taxon>Bacteria</taxon>
        <taxon>Pseudomonadati</taxon>
        <taxon>Pseudomonadota</taxon>
        <taxon>Alphaproteobacteria</taxon>
        <taxon>Sphingomonadales</taxon>
        <taxon>Erythrobacteraceae</taxon>
        <taxon>Croceicoccus</taxon>
    </lineage>
</organism>
<dbReference type="EMBL" id="CP011770">
    <property type="protein sequence ID" value="AKM11567.1"/>
    <property type="molecule type" value="Genomic_DNA"/>
</dbReference>
<evidence type="ECO:0000313" key="5">
    <source>
        <dbReference type="EMBL" id="AKM11567.1"/>
    </source>
</evidence>
<evidence type="ECO:0000256" key="2">
    <source>
        <dbReference type="ARBA" id="ARBA00022692"/>
    </source>
</evidence>
<evidence type="ECO:0000313" key="6">
    <source>
        <dbReference type="Proteomes" id="UP000035287"/>
    </source>
</evidence>
<gene>
    <name evidence="5" type="ORF">AB433_05445</name>
</gene>
<dbReference type="PATRIC" id="fig|1348774.3.peg.1144"/>